<dbReference type="Pfam" id="PF03129">
    <property type="entry name" value="HGTP_anticodon"/>
    <property type="match status" value="1"/>
</dbReference>
<reference evidence="14" key="1">
    <citation type="submission" date="2022-01" db="EMBL/GenBank/DDBJ databases">
        <authorList>
            <person name="King R."/>
        </authorList>
    </citation>
    <scope>NUCLEOTIDE SEQUENCE</scope>
</reference>
<evidence type="ECO:0000256" key="10">
    <source>
        <dbReference type="ARBA" id="ARBA00029731"/>
    </source>
</evidence>
<evidence type="ECO:0000256" key="12">
    <source>
        <dbReference type="ARBA" id="ARBA00071545"/>
    </source>
</evidence>
<gene>
    <name evidence="14" type="ORF">CEUTPL_LOCUS1043</name>
</gene>
<keyword evidence="5" id="KW-0436">Ligase</keyword>
<dbReference type="GO" id="GO:0005524">
    <property type="term" value="F:ATP binding"/>
    <property type="evidence" value="ECO:0007669"/>
    <property type="project" value="UniProtKB-KW"/>
</dbReference>
<dbReference type="AlphaFoldDB" id="A0A9N9MES9"/>
<dbReference type="Proteomes" id="UP001152799">
    <property type="component" value="Chromosome 1"/>
</dbReference>
<keyword evidence="7" id="KW-0067">ATP-binding</keyword>
<dbReference type="InterPro" id="IPR006195">
    <property type="entry name" value="aa-tRNA-synth_II"/>
</dbReference>
<dbReference type="PRINTS" id="PR01046">
    <property type="entry name" value="TRNASYNTHPRO"/>
</dbReference>
<dbReference type="SUPFAM" id="SSF55681">
    <property type="entry name" value="Class II aaRS and biotin synthetases"/>
    <property type="match status" value="1"/>
</dbReference>
<dbReference type="GO" id="GO:0006433">
    <property type="term" value="P:prolyl-tRNA aminoacylation"/>
    <property type="evidence" value="ECO:0007669"/>
    <property type="project" value="InterPro"/>
</dbReference>
<evidence type="ECO:0000256" key="2">
    <source>
        <dbReference type="ARBA" id="ARBA00011738"/>
    </source>
</evidence>
<dbReference type="InterPro" id="IPR002316">
    <property type="entry name" value="Pro-tRNA-ligase_IIa"/>
</dbReference>
<dbReference type="EC" id="6.1.1.15" evidence="3"/>
<proteinExistence type="inferred from homology"/>
<evidence type="ECO:0000256" key="1">
    <source>
        <dbReference type="ARBA" id="ARBA00004496"/>
    </source>
</evidence>
<dbReference type="InterPro" id="IPR004154">
    <property type="entry name" value="Anticodon-bd"/>
</dbReference>
<sequence length="746" mass="85654">MRLSQYYLPTLKETPAGAEIISHQYLLRAGLIKQTASGIYSWLPLGLRVLKNIENIIRDEIGAIEVLMPCVQPASLWRESGRYDDYGKEMLRIKDRHESDMLFGPTHEEVVTDLIRNTVKSYKDLPLSLYQIQWKFRDEVRPRYGVMRGREFLMKDAYSFDVDYEGALNSYNLMYKTYIKIFKRMGLTPIGVRAGTGPIGGNLSHEFHILASTGESTLYYDNKFSELLESEDIESLKSIYAVADDMHDPKICPIPQEQLNVSKVIEIGHIFYFGDKYSKPMKASVTSQDGKNVNMHMGSYGIGVSRLVGAIIEAFHDDKGIIWPEAVAPFKVGLINLQTKVTEAADKIYKALKSDEVLYDDTDESVGVKFSRMDLIGLPWQIIVGKKAIDENIVEVKNRATGEVKEMQIEEAIDRFSAKRNFMFENQFTSKLNAVNTGTKFQDFSRDLDVVDLCKNEYCTGTSHAAPKRIILNKTIEEILEKFQSGKALGNDLSSCQRQCSDLRKAKAIPKAIKSAAEEYYKNKKEEMAQKVSDDELEEHKTRMKLLIDKKYDKLIEDADKQFRESKLNAEKMKGDQEKRMNLLKKETLVETQNVDAEKMKQELLDKIKELMSPKQEFLNLLVKENYVVDKVCKNDYCNKQEEKELSKCNSECEDSKEFGISNNQEYEECKTSCQKEKESKKSECTVRCDDKQEAIKSAAKEYYQEIKNNTSKEKFDASKMEQGFLDKVQEIMENTFPSELEYSVL</sequence>
<dbReference type="Gene3D" id="3.40.50.800">
    <property type="entry name" value="Anticodon-binding domain"/>
    <property type="match status" value="1"/>
</dbReference>
<dbReference type="PANTHER" id="PTHR42753">
    <property type="entry name" value="MITOCHONDRIAL RIBOSOME PROTEIN L39/PROLYL-TRNA LIGASE FAMILY MEMBER"/>
    <property type="match status" value="1"/>
</dbReference>
<dbReference type="FunFam" id="3.30.930.10:FF:000042">
    <property type="entry name" value="probable proline--tRNA ligase, mitochondrial"/>
    <property type="match status" value="1"/>
</dbReference>
<evidence type="ECO:0000256" key="3">
    <source>
        <dbReference type="ARBA" id="ARBA00012831"/>
    </source>
</evidence>
<dbReference type="Gene3D" id="3.30.930.10">
    <property type="entry name" value="Bira Bifunctional Protein, Domain 2"/>
    <property type="match status" value="1"/>
</dbReference>
<evidence type="ECO:0000259" key="13">
    <source>
        <dbReference type="PROSITE" id="PS50862"/>
    </source>
</evidence>
<dbReference type="NCBIfam" id="NF008979">
    <property type="entry name" value="PRK12325.1"/>
    <property type="match status" value="1"/>
</dbReference>
<comment type="subunit">
    <text evidence="2">Homodimer.</text>
</comment>
<dbReference type="InterPro" id="IPR023716">
    <property type="entry name" value="Prolyl-tRNA_ligase_IIa_type2"/>
</dbReference>
<comment type="catalytic activity">
    <reaction evidence="11">
        <text>tRNA(Pro) + L-proline + ATP = L-prolyl-tRNA(Pro) + AMP + diphosphate</text>
        <dbReference type="Rhea" id="RHEA:14305"/>
        <dbReference type="Rhea" id="RHEA-COMP:9700"/>
        <dbReference type="Rhea" id="RHEA-COMP:9702"/>
        <dbReference type="ChEBI" id="CHEBI:30616"/>
        <dbReference type="ChEBI" id="CHEBI:33019"/>
        <dbReference type="ChEBI" id="CHEBI:60039"/>
        <dbReference type="ChEBI" id="CHEBI:78442"/>
        <dbReference type="ChEBI" id="CHEBI:78532"/>
        <dbReference type="ChEBI" id="CHEBI:456215"/>
        <dbReference type="EC" id="6.1.1.15"/>
    </reaction>
</comment>
<dbReference type="NCBIfam" id="TIGR00409">
    <property type="entry name" value="proS_fam_II"/>
    <property type="match status" value="1"/>
</dbReference>
<evidence type="ECO:0000313" key="15">
    <source>
        <dbReference type="Proteomes" id="UP001152799"/>
    </source>
</evidence>
<evidence type="ECO:0000256" key="6">
    <source>
        <dbReference type="ARBA" id="ARBA00022741"/>
    </source>
</evidence>
<dbReference type="InterPro" id="IPR050062">
    <property type="entry name" value="Pro-tRNA_synthetase"/>
</dbReference>
<protein>
    <recommendedName>
        <fullName evidence="12">Probable proline--tRNA ligase, mitochondrial</fullName>
        <ecNumber evidence="3">6.1.1.15</ecNumber>
    </recommendedName>
    <alternativeName>
        <fullName evidence="10">Prolyl-tRNA synthetase</fullName>
    </alternativeName>
</protein>
<feature type="domain" description="Aminoacyl-transfer RNA synthetases class-II family profile" evidence="13">
    <location>
        <begin position="48"/>
        <end position="324"/>
    </location>
</feature>
<evidence type="ECO:0000256" key="11">
    <source>
        <dbReference type="ARBA" id="ARBA00047671"/>
    </source>
</evidence>
<dbReference type="InterPro" id="IPR004500">
    <property type="entry name" value="Pro-tRNA-synth_IIa_bac-type"/>
</dbReference>
<keyword evidence="6" id="KW-0547">Nucleotide-binding</keyword>
<dbReference type="HAMAP" id="MF_01570">
    <property type="entry name" value="Pro_tRNA_synth_type2"/>
    <property type="match status" value="1"/>
</dbReference>
<dbReference type="InterPro" id="IPR033730">
    <property type="entry name" value="ProRS_core_prok"/>
</dbReference>
<dbReference type="OrthoDB" id="6733617at2759"/>
<evidence type="ECO:0000256" key="5">
    <source>
        <dbReference type="ARBA" id="ARBA00022598"/>
    </source>
</evidence>
<evidence type="ECO:0000256" key="7">
    <source>
        <dbReference type="ARBA" id="ARBA00022840"/>
    </source>
</evidence>
<dbReference type="FunFam" id="3.40.50.800:FF:000032">
    <property type="entry name" value="Proline--tRNA ligase"/>
    <property type="match status" value="1"/>
</dbReference>
<dbReference type="CDD" id="cd00861">
    <property type="entry name" value="ProRS_anticodon_short"/>
    <property type="match status" value="1"/>
</dbReference>
<dbReference type="PROSITE" id="PS50862">
    <property type="entry name" value="AA_TRNA_LIGASE_II"/>
    <property type="match status" value="1"/>
</dbReference>
<dbReference type="InterPro" id="IPR002314">
    <property type="entry name" value="aa-tRNA-synt_IIb"/>
</dbReference>
<dbReference type="InterPro" id="IPR036621">
    <property type="entry name" value="Anticodon-bd_dom_sf"/>
</dbReference>
<evidence type="ECO:0000313" key="14">
    <source>
        <dbReference type="EMBL" id="CAG9760307.1"/>
    </source>
</evidence>
<comment type="subcellular location">
    <subcellularLocation>
        <location evidence="1">Cytoplasm</location>
    </subcellularLocation>
</comment>
<evidence type="ECO:0000256" key="8">
    <source>
        <dbReference type="ARBA" id="ARBA00022917"/>
    </source>
</evidence>
<dbReference type="GO" id="GO:0005829">
    <property type="term" value="C:cytosol"/>
    <property type="evidence" value="ECO:0007669"/>
    <property type="project" value="TreeGrafter"/>
</dbReference>
<keyword evidence="4" id="KW-0963">Cytoplasm</keyword>
<dbReference type="CDD" id="cd00779">
    <property type="entry name" value="ProRS_core_prok"/>
    <property type="match status" value="1"/>
</dbReference>
<keyword evidence="9" id="KW-0030">Aminoacyl-tRNA synthetase</keyword>
<accession>A0A9N9MES9</accession>
<name>A0A9N9MES9_9CUCU</name>
<dbReference type="GO" id="GO:0004827">
    <property type="term" value="F:proline-tRNA ligase activity"/>
    <property type="evidence" value="ECO:0007669"/>
    <property type="project" value="UniProtKB-EC"/>
</dbReference>
<evidence type="ECO:0000256" key="9">
    <source>
        <dbReference type="ARBA" id="ARBA00023146"/>
    </source>
</evidence>
<dbReference type="InterPro" id="IPR044140">
    <property type="entry name" value="ProRS_anticodon_short"/>
</dbReference>
<evidence type="ECO:0000256" key="4">
    <source>
        <dbReference type="ARBA" id="ARBA00022490"/>
    </source>
</evidence>
<dbReference type="PANTHER" id="PTHR42753:SF2">
    <property type="entry name" value="PROLINE--TRNA LIGASE"/>
    <property type="match status" value="1"/>
</dbReference>
<keyword evidence="15" id="KW-1185">Reference proteome</keyword>
<dbReference type="EMBL" id="OU892277">
    <property type="protein sequence ID" value="CAG9760307.1"/>
    <property type="molecule type" value="Genomic_DNA"/>
</dbReference>
<keyword evidence="8" id="KW-0648">Protein biosynthesis</keyword>
<organism evidence="14 15">
    <name type="scientific">Ceutorhynchus assimilis</name>
    <name type="common">cabbage seed weevil</name>
    <dbReference type="NCBI Taxonomy" id="467358"/>
    <lineage>
        <taxon>Eukaryota</taxon>
        <taxon>Metazoa</taxon>
        <taxon>Ecdysozoa</taxon>
        <taxon>Arthropoda</taxon>
        <taxon>Hexapoda</taxon>
        <taxon>Insecta</taxon>
        <taxon>Pterygota</taxon>
        <taxon>Neoptera</taxon>
        <taxon>Endopterygota</taxon>
        <taxon>Coleoptera</taxon>
        <taxon>Polyphaga</taxon>
        <taxon>Cucujiformia</taxon>
        <taxon>Curculionidae</taxon>
        <taxon>Ceutorhynchinae</taxon>
        <taxon>Ceutorhynchus</taxon>
    </lineage>
</organism>
<dbReference type="InterPro" id="IPR045864">
    <property type="entry name" value="aa-tRNA-synth_II/BPL/LPL"/>
</dbReference>
<dbReference type="SUPFAM" id="SSF52954">
    <property type="entry name" value="Class II aaRS ABD-related"/>
    <property type="match status" value="1"/>
</dbReference>
<dbReference type="Pfam" id="PF00587">
    <property type="entry name" value="tRNA-synt_2b"/>
    <property type="match status" value="1"/>
</dbReference>